<dbReference type="Pfam" id="PF00665">
    <property type="entry name" value="rve"/>
    <property type="match status" value="1"/>
</dbReference>
<name>A0ABQ4YR30_9ASTR</name>
<feature type="region of interest" description="Disordered" evidence="2">
    <location>
        <begin position="1450"/>
        <end position="1518"/>
    </location>
</feature>
<dbReference type="InterPro" id="IPR039537">
    <property type="entry name" value="Retrotran_Ty1/copia-like"/>
</dbReference>
<feature type="domain" description="Integrase catalytic" evidence="3">
    <location>
        <begin position="1107"/>
        <end position="1282"/>
    </location>
</feature>
<sequence length="2167" mass="247029">MGEHIDLKSIDEGPFQMWTTRDTLVLKEQKCPPTWSNELESISTSSPEDKDMMLLKVSDLTKEDRESQLYDDFEHNRGQGNNARGVGAAGYGGAQNKVGNANPGQARHIKCYNCNGIGHIARNYTQPKRSQNSEYFKDKMLLMQAQENGVALDEEQLMFLTGGQENVVDEDVDEQPMHDLALNVDNVFQADDCDAFDSDVDEAPTTQTMFMANLSFADPVYDEASPSYDSDILSEVHDHDHYQDAVCEHHEVHEMHNDVQPNYVVDSHADYTSDSNIISYDQYVKDNAVLVIQSDVSSVPNDAYMMMFNDIYEQSTKCVSVTTLNNVSDNSLTAELATYKEQVELYERQAKFELTEIEQKIDEQLRIVITDRNRKEESLKRELHSVKLQLTSTFNHNKLMVEEVTSLKKDFKHKENKYLEEFLDMKALKEKNKVAIGYKNPLCLTRAQQLQPALYNGHEIIKTNHVPTIVHNLEDTLEITEITRKKMNDKMKDPECVKKKVKIAPHDYSKENYLATFTVQKQLTPEQIFWSNDLIKMKVEALKEQTTASRPIKALMVYPPNTPTTLVPRALPTKSQVKINIFALIQLFLEFEKTCKKRITSTGLIEGERGFKKTKECYLTKVIPFFKTLKEHFEGIQKALSKEIKEMKDIFEELEAEVDQNVVNRKHDEIERKNILIVNDNLIADCLSKDVFYIATNYERTVSRFTEMHEAHTIVQTRCLELEVELSKLRAKVKKDDLTELVKRFSNLEVNHLNLQLKYQNLKESFGNNPSPPARDTPDFDSVFVIEKMKASIQGKDNAIKKLRTQISQLKETRSEADQNEKVKQHYKELYDSIKITRAKHIEQTTALLTENENLKAQIHENLKCNTMESVKPRVLAPGRYAIDVEPIPPHNRNNREVHLHYLKHLKESVETLHDIVEEAKVERPLDRSLASASLYTKHSLELLEYVIGTCPKDFNQKDKNHAYTPFNKKKQVTLEDQCVTSNNITHKHVEQRNIQKTNVPVLPPTGVNSFTNVSGSQPRSNTKKNMISPAKSVNKKKVEEHTRTSKSSLRTMNRVDSSISSKCTCDLQGRHDEVLPNLLIVQSLQEQIMVMASSFEPLELRKSKRHTHKPKIENTNLEVLNTLHMDLCGPMQVKMINGKKYILVIVDDYSRFTWVKFFRSKDETLEVVIKFLMQIQVSLNKTVRYIRIDNGTEFVNKDLTEYYKRVDIFHQKTVPRTPRQNDVVKRRNCNLVEAARTMLIFSSFYGQKLLLLLSLWCSLLPSNDSEDLGKLQPTIDIGIFVGYAPSRKGYRIYNKRTRRIMETIHVQFNELTEKIAPIQLSTGPAPTFLTPGQISLGLLEPPRVERPVSPTLAVPVQVNSAGTPSSTTIDQDYTMADMNVPANDAPAEQAPAIFNLHKDLLRDALDITPTNDKNPFVAPPSIDTIIEYVNTLGYPCEFIALKATKVTKPKVSKVTKPAGDKAPKPTSSQPPKPTPAQTEPSKKDQSKKHKPVKETSEAPFPAKRAKAGKVTKKRMPKSSLQLVDEFVDEFVDEDVQGKGKEKVVDEQAAHDLLTLYTPKQKSPEAPEIHAGDHDEGQAGPNPGEQDEGQAGPNPVEQDEGQAGSNPGDAAESQPQLKFTTTAYPNVQKNLKLLTEDQLFIEKPHEEEHEKTNTESEVQSIVMVPILQDTSSVPPMTSPVIDLTVSHPVSTTIHVPLPTSTATVTATTTTTSLPLPPPQLQQSATDPILVRHIGELEQHMADLVQSNLALEERLDKHGSRLYKLENLNIPQQVSKAVDEIVTDVINWAMQAPLRARFNHKNLFDALQKSLERDYSNQLLADLDEARKKKRKRRSTLQQGNRAPSSSKTATSTHQSMAWTTSDTRYESTGFTAIQETSPLDDLMHDDSILDEHVHLSDNEDSRNDHLPKDNVRKDWWKPHPEKERLATPKPTWTIPSSNVSDVKNNWASALVSTHETPTVLTQANFKGQAYEVVKAFYPDVIQLQFQMEECHKMLTDQVDWTNLEGYQVRVNVNRPLPLSGPPAEFQEHTIAEKDFKNLYPSDFKDLNLLLLQGHLDHLHGSDKLMLSTAVKLWTRNLIMRFNEIYKFSDGSLTRILEALDYKLKEFMVKRLNPGMNTRFWTQKDVTRSKEFIAAIERRPKTRRIYQNLECFVGGRVRDIDYRLLQRT</sequence>
<evidence type="ECO:0000259" key="3">
    <source>
        <dbReference type="PROSITE" id="PS50994"/>
    </source>
</evidence>
<dbReference type="Gene3D" id="3.30.420.10">
    <property type="entry name" value="Ribonuclease H-like superfamily/Ribonuclease H"/>
    <property type="match status" value="1"/>
</dbReference>
<feature type="coiled-coil region" evidence="1">
    <location>
        <begin position="745"/>
        <end position="820"/>
    </location>
</feature>
<protein>
    <submittedName>
        <fullName evidence="4">Retrovirus-related pol polyprotein from transposon TNT 1-94</fullName>
    </submittedName>
</protein>
<dbReference type="InterPro" id="IPR012337">
    <property type="entry name" value="RNaseH-like_sf"/>
</dbReference>
<evidence type="ECO:0000313" key="4">
    <source>
        <dbReference type="EMBL" id="GJS79377.1"/>
    </source>
</evidence>
<evidence type="ECO:0000313" key="5">
    <source>
        <dbReference type="Proteomes" id="UP001151760"/>
    </source>
</evidence>
<feature type="coiled-coil region" evidence="1">
    <location>
        <begin position="329"/>
        <end position="356"/>
    </location>
</feature>
<dbReference type="PROSITE" id="PS50994">
    <property type="entry name" value="INTEGRASE"/>
    <property type="match status" value="1"/>
</dbReference>
<dbReference type="PANTHER" id="PTHR42648">
    <property type="entry name" value="TRANSPOSASE, PUTATIVE-RELATED"/>
    <property type="match status" value="1"/>
</dbReference>
<feature type="region of interest" description="Disordered" evidence="2">
    <location>
        <begin position="1556"/>
        <end position="1613"/>
    </location>
</feature>
<dbReference type="SUPFAM" id="SSF53098">
    <property type="entry name" value="Ribonuclease H-like"/>
    <property type="match status" value="1"/>
</dbReference>
<proteinExistence type="predicted"/>
<feature type="region of interest" description="Disordered" evidence="2">
    <location>
        <begin position="1000"/>
        <end position="1049"/>
    </location>
</feature>
<reference evidence="4" key="2">
    <citation type="submission" date="2022-01" db="EMBL/GenBank/DDBJ databases">
        <authorList>
            <person name="Yamashiro T."/>
            <person name="Shiraishi A."/>
            <person name="Satake H."/>
            <person name="Nakayama K."/>
        </authorList>
    </citation>
    <scope>NUCLEOTIDE SEQUENCE</scope>
</reference>
<reference evidence="4" key="1">
    <citation type="journal article" date="2022" name="Int. J. Mol. Sci.">
        <title>Draft Genome of Tanacetum Coccineum: Genomic Comparison of Closely Related Tanacetum-Family Plants.</title>
        <authorList>
            <person name="Yamashiro T."/>
            <person name="Shiraishi A."/>
            <person name="Nakayama K."/>
            <person name="Satake H."/>
        </authorList>
    </citation>
    <scope>NUCLEOTIDE SEQUENCE</scope>
</reference>
<keyword evidence="1" id="KW-0175">Coiled coil</keyword>
<feature type="coiled-coil region" evidence="1">
    <location>
        <begin position="637"/>
        <end position="664"/>
    </location>
</feature>
<dbReference type="Proteomes" id="UP001151760">
    <property type="component" value="Unassembled WGS sequence"/>
</dbReference>
<feature type="region of interest" description="Disordered" evidence="2">
    <location>
        <begin position="1824"/>
        <end position="1860"/>
    </location>
</feature>
<comment type="caution">
    <text evidence="4">The sequence shown here is derived from an EMBL/GenBank/DDBJ whole genome shotgun (WGS) entry which is preliminary data.</text>
</comment>
<feature type="compositionally biased region" description="Basic residues" evidence="2">
    <location>
        <begin position="1504"/>
        <end position="1517"/>
    </location>
</feature>
<organism evidence="4 5">
    <name type="scientific">Tanacetum coccineum</name>
    <dbReference type="NCBI Taxonomy" id="301880"/>
    <lineage>
        <taxon>Eukaryota</taxon>
        <taxon>Viridiplantae</taxon>
        <taxon>Streptophyta</taxon>
        <taxon>Embryophyta</taxon>
        <taxon>Tracheophyta</taxon>
        <taxon>Spermatophyta</taxon>
        <taxon>Magnoliopsida</taxon>
        <taxon>eudicotyledons</taxon>
        <taxon>Gunneridae</taxon>
        <taxon>Pentapetalae</taxon>
        <taxon>asterids</taxon>
        <taxon>campanulids</taxon>
        <taxon>Asterales</taxon>
        <taxon>Asteraceae</taxon>
        <taxon>Asteroideae</taxon>
        <taxon>Anthemideae</taxon>
        <taxon>Anthemidinae</taxon>
        <taxon>Tanacetum</taxon>
    </lineage>
</organism>
<accession>A0ABQ4YR30</accession>
<keyword evidence="5" id="KW-1185">Reference proteome</keyword>
<dbReference type="InterPro" id="IPR036397">
    <property type="entry name" value="RNaseH_sf"/>
</dbReference>
<dbReference type="Pfam" id="PF25597">
    <property type="entry name" value="SH3_retrovirus"/>
    <property type="match status" value="1"/>
</dbReference>
<dbReference type="InterPro" id="IPR001584">
    <property type="entry name" value="Integrase_cat-core"/>
</dbReference>
<dbReference type="PANTHER" id="PTHR42648:SF21">
    <property type="entry name" value="CYSTEINE-RICH RLK (RECEPTOR-LIKE PROTEIN KINASE) 8"/>
    <property type="match status" value="1"/>
</dbReference>
<feature type="compositionally biased region" description="Polar residues" evidence="2">
    <location>
        <begin position="1835"/>
        <end position="1860"/>
    </location>
</feature>
<feature type="compositionally biased region" description="Polar residues" evidence="2">
    <location>
        <begin position="1007"/>
        <end position="1026"/>
    </location>
</feature>
<evidence type="ECO:0000256" key="1">
    <source>
        <dbReference type="SAM" id="Coils"/>
    </source>
</evidence>
<evidence type="ECO:0000256" key="2">
    <source>
        <dbReference type="SAM" id="MobiDB-lite"/>
    </source>
</evidence>
<feature type="compositionally biased region" description="Basic and acidic residues" evidence="2">
    <location>
        <begin position="1562"/>
        <end position="1577"/>
    </location>
</feature>
<dbReference type="EMBL" id="BQNB010010593">
    <property type="protein sequence ID" value="GJS79377.1"/>
    <property type="molecule type" value="Genomic_DNA"/>
</dbReference>
<gene>
    <name evidence="4" type="ORF">Tco_0729258</name>
</gene>
<dbReference type="InterPro" id="IPR057670">
    <property type="entry name" value="SH3_retrovirus"/>
</dbReference>